<evidence type="ECO:0000259" key="18">
    <source>
        <dbReference type="PROSITE" id="PS51194"/>
    </source>
</evidence>
<feature type="domain" description="DEAD-box RNA helicase Q" evidence="19">
    <location>
        <begin position="25"/>
        <end position="53"/>
    </location>
</feature>
<evidence type="ECO:0000259" key="19">
    <source>
        <dbReference type="PROSITE" id="PS51195"/>
    </source>
</evidence>
<keyword evidence="7" id="KW-0547">Nucleotide-binding</keyword>
<evidence type="ECO:0000256" key="6">
    <source>
        <dbReference type="ARBA" id="ARBA00022490"/>
    </source>
</evidence>
<dbReference type="InterPro" id="IPR056516">
    <property type="entry name" value="INTS7_N"/>
</dbReference>
<dbReference type="InterPro" id="IPR014014">
    <property type="entry name" value="RNA_helicase_DEAD_Q_motif"/>
</dbReference>
<dbReference type="GO" id="GO:0003724">
    <property type="term" value="F:RNA helicase activity"/>
    <property type="evidence" value="ECO:0007669"/>
    <property type="project" value="UniProtKB-EC"/>
</dbReference>
<dbReference type="GO" id="GO:0005737">
    <property type="term" value="C:cytoplasm"/>
    <property type="evidence" value="ECO:0007669"/>
    <property type="project" value="UniProtKB-SubCell"/>
</dbReference>
<keyword evidence="6" id="KW-0963">Cytoplasm</keyword>
<dbReference type="CDD" id="cd18045">
    <property type="entry name" value="DEADc_EIF4AIII_DDX48"/>
    <property type="match status" value="1"/>
</dbReference>
<dbReference type="InterPro" id="IPR014001">
    <property type="entry name" value="Helicase_ATP-bd"/>
</dbReference>
<evidence type="ECO:0000313" key="20">
    <source>
        <dbReference type="Proteomes" id="UP000694844"/>
    </source>
</evidence>
<dbReference type="Proteomes" id="UP000694844">
    <property type="component" value="Chromosome 4"/>
</dbReference>
<accession>A0A8B8DTI1</accession>
<dbReference type="OrthoDB" id="1921953at2759"/>
<dbReference type="PANTHER" id="PTHR13322">
    <property type="entry name" value="C1ORF73 PROTEIN"/>
    <property type="match status" value="1"/>
</dbReference>
<keyword evidence="13" id="KW-0539">Nucleus</keyword>
<dbReference type="Pfam" id="PF00271">
    <property type="entry name" value="Helicase_C"/>
    <property type="match status" value="1"/>
</dbReference>
<dbReference type="InterPro" id="IPR016024">
    <property type="entry name" value="ARM-type_fold"/>
</dbReference>
<dbReference type="InterPro" id="IPR027417">
    <property type="entry name" value="P-loop_NTPase"/>
</dbReference>
<dbReference type="GO" id="GO:0032039">
    <property type="term" value="C:integrator complex"/>
    <property type="evidence" value="ECO:0007669"/>
    <property type="project" value="InterPro"/>
</dbReference>
<keyword evidence="9" id="KW-0347">Helicase</keyword>
<dbReference type="Gene3D" id="3.40.50.300">
    <property type="entry name" value="P-loop containing nucleotide triphosphate hydrolases"/>
    <property type="match status" value="2"/>
</dbReference>
<evidence type="ECO:0000256" key="13">
    <source>
        <dbReference type="ARBA" id="ARBA00023242"/>
    </source>
</evidence>
<dbReference type="InterPro" id="IPR056517">
    <property type="entry name" value="INTS7_HB"/>
</dbReference>
<evidence type="ECO:0000256" key="16">
    <source>
        <dbReference type="SAM" id="MobiDB-lite"/>
    </source>
</evidence>
<reference evidence="21" key="1">
    <citation type="submission" date="2025-08" db="UniProtKB">
        <authorList>
            <consortium name="RefSeq"/>
        </authorList>
    </citation>
    <scope>IDENTIFICATION</scope>
    <source>
        <tissue evidence="21">Whole sample</tissue>
    </source>
</reference>
<evidence type="ECO:0000256" key="12">
    <source>
        <dbReference type="ARBA" id="ARBA00022884"/>
    </source>
</evidence>
<dbReference type="FunFam" id="3.40.50.300:FF:000498">
    <property type="entry name" value="Eukaryotic initiation factor 4A-III"/>
    <property type="match status" value="1"/>
</dbReference>
<keyword evidence="20" id="KW-1185">Reference proteome</keyword>
<dbReference type="InterPro" id="IPR011989">
    <property type="entry name" value="ARM-like"/>
</dbReference>
<dbReference type="GO" id="GO:0034472">
    <property type="term" value="P:snRNA 3'-end processing"/>
    <property type="evidence" value="ECO:0007669"/>
    <property type="project" value="TreeGrafter"/>
</dbReference>
<dbReference type="Pfam" id="PF24437">
    <property type="entry name" value="INTS7_HB"/>
    <property type="match status" value="1"/>
</dbReference>
<dbReference type="EC" id="3.6.4.13" evidence="4"/>
<name>A0A8B8DTI1_CRAVI</name>
<evidence type="ECO:0000256" key="15">
    <source>
        <dbReference type="PROSITE-ProRule" id="PRU00552"/>
    </source>
</evidence>
<dbReference type="GO" id="GO:0005524">
    <property type="term" value="F:ATP binding"/>
    <property type="evidence" value="ECO:0007669"/>
    <property type="project" value="UniProtKB-KW"/>
</dbReference>
<keyword evidence="10" id="KW-0509">mRNA transport</keyword>
<evidence type="ECO:0000256" key="9">
    <source>
        <dbReference type="ARBA" id="ARBA00022806"/>
    </source>
</evidence>
<dbReference type="Pfam" id="PF24436">
    <property type="entry name" value="INTS7_N"/>
    <property type="match status" value="1"/>
</dbReference>
<evidence type="ECO:0000256" key="4">
    <source>
        <dbReference type="ARBA" id="ARBA00012552"/>
    </source>
</evidence>
<dbReference type="GO" id="GO:0003723">
    <property type="term" value="F:RNA binding"/>
    <property type="evidence" value="ECO:0007669"/>
    <property type="project" value="UniProtKB-KW"/>
</dbReference>
<protein>
    <recommendedName>
        <fullName evidence="5">Integrator complex subunit 7</fullName>
        <ecNumber evidence="4">3.6.4.13</ecNumber>
    </recommendedName>
</protein>
<dbReference type="GeneID" id="111128756"/>
<dbReference type="SUPFAM" id="SSF52540">
    <property type="entry name" value="P-loop containing nucleoside triphosphate hydrolases"/>
    <property type="match status" value="1"/>
</dbReference>
<dbReference type="GO" id="GO:0016787">
    <property type="term" value="F:hydrolase activity"/>
    <property type="evidence" value="ECO:0007669"/>
    <property type="project" value="UniProtKB-KW"/>
</dbReference>
<dbReference type="CDD" id="cd18787">
    <property type="entry name" value="SF2_C_DEAD"/>
    <property type="match status" value="1"/>
</dbReference>
<dbReference type="PROSITE" id="PS51194">
    <property type="entry name" value="HELICASE_CTER"/>
    <property type="match status" value="1"/>
</dbReference>
<feature type="domain" description="Helicase ATP-binding" evidence="17">
    <location>
        <begin position="56"/>
        <end position="226"/>
    </location>
</feature>
<feature type="domain" description="Helicase C-terminal" evidence="18">
    <location>
        <begin position="237"/>
        <end position="398"/>
    </location>
</feature>
<dbReference type="KEGG" id="cvn:111128756"/>
<dbReference type="Pfam" id="PF00270">
    <property type="entry name" value="DEAD"/>
    <property type="match status" value="1"/>
</dbReference>
<dbReference type="Pfam" id="PF22965">
    <property type="entry name" value="INTS7_C"/>
    <property type="match status" value="1"/>
</dbReference>
<evidence type="ECO:0000313" key="21">
    <source>
        <dbReference type="RefSeq" id="XP_022330296.1"/>
    </source>
</evidence>
<dbReference type="InterPro" id="IPR000629">
    <property type="entry name" value="RNA-helicase_DEAD-box_CS"/>
</dbReference>
<keyword evidence="10" id="KW-0813">Transport</keyword>
<dbReference type="PROSITE" id="PS51192">
    <property type="entry name" value="HELICASE_ATP_BIND_1"/>
    <property type="match status" value="1"/>
</dbReference>
<dbReference type="InterPro" id="IPR011545">
    <property type="entry name" value="DEAD/DEAH_box_helicase_dom"/>
</dbReference>
<dbReference type="SMART" id="SM00487">
    <property type="entry name" value="DEXDc"/>
    <property type="match status" value="1"/>
</dbReference>
<dbReference type="SUPFAM" id="SSF48371">
    <property type="entry name" value="ARM repeat"/>
    <property type="match status" value="1"/>
</dbReference>
<comment type="catalytic activity">
    <reaction evidence="14">
        <text>ATP + H2O = ADP + phosphate + H(+)</text>
        <dbReference type="Rhea" id="RHEA:13065"/>
        <dbReference type="ChEBI" id="CHEBI:15377"/>
        <dbReference type="ChEBI" id="CHEBI:15378"/>
        <dbReference type="ChEBI" id="CHEBI:30616"/>
        <dbReference type="ChEBI" id="CHEBI:43474"/>
        <dbReference type="ChEBI" id="CHEBI:456216"/>
        <dbReference type="EC" id="3.6.4.13"/>
    </reaction>
</comment>
<comment type="subcellular location">
    <subcellularLocation>
        <location evidence="2">Cytoplasm</location>
    </subcellularLocation>
    <subcellularLocation>
        <location evidence="1">Nucleus</location>
    </subcellularLocation>
</comment>
<feature type="region of interest" description="Disordered" evidence="16">
    <location>
        <begin position="1295"/>
        <end position="1332"/>
    </location>
</feature>
<keyword evidence="8" id="KW-0378">Hydrolase</keyword>
<dbReference type="PROSITE" id="PS00039">
    <property type="entry name" value="DEAD_ATP_HELICASE"/>
    <property type="match status" value="1"/>
</dbReference>
<dbReference type="PANTHER" id="PTHR13322:SF2">
    <property type="entry name" value="INTEGRATOR COMPLEX SUBUNIT 7"/>
    <property type="match status" value="1"/>
</dbReference>
<feature type="compositionally biased region" description="Low complexity" evidence="16">
    <location>
        <begin position="1322"/>
        <end position="1332"/>
    </location>
</feature>
<evidence type="ECO:0000256" key="1">
    <source>
        <dbReference type="ARBA" id="ARBA00004123"/>
    </source>
</evidence>
<evidence type="ECO:0000256" key="14">
    <source>
        <dbReference type="ARBA" id="ARBA00047984"/>
    </source>
</evidence>
<sequence length="1332" mass="150221">MARRVLEEDLKNIEFETSEDVDVTPTFDHMGLREDLLRGIYAYGFEKPSAIQQRSIKPIVKGRDVIAQAQSGTGKTATFSISILQCLDTQVRETQALVLSPTRELAVQIQKVILALGDYMSVQCHACIGGTNIGDDIRKLDYGQHVVSGTPGRVFDMIRRRNLRTRAIKMLVLDEADEMLNKGFKEQIYDVYRYLPPATQVCLISATLPHEILEMTNKFMTDPIRILVKRDELTLEGIKQFFVAVEREEWKFDTLCDLYDTLTITQAVIFCNTKRKVDWLTEKMREANFTVSSMHGDMVQKEREAIMKEFRSGASRVLITTDVWARGIDVQQVSLVINYDLPNNRELYIHRIGRSGRFGRKGVAINFVKNDDIRILRDIEQYYATQIDEMPMNGLRSIKLGVQCEAVVKFPRLFEKYPFPILINSAFLKLADVFRVADAFREGNNLLRWCILRVIQQCDKHLDKVLNVEEFVRRIYTVIHSNDSVARALTIRTLGSIACVISERKNAHHSVVNGLDSHDAVEVDAAIFAADKFSAKSKVFAANICSKIAEMIEDIATPVHLKLQLIPIMKNMYHDSSTASKARGICLHLLSTFPAEKFITLTLETLTHLAMRSLADVHSQIELLIHHLKSDPRNSVKATSLKNLNLLARKSPQLWKYNSVEELLSFAVTCPSFGLKWACVQVLTSLSSSFAFQMFLNKDMTVSDIQKVLEVCNICYQTQNATLSSKAIQFYTNVAVAYKRSKVCMIEVEQDLIEGARLAITTQICISVWSPQPKDKQALLLCLKCLVNLVKTYPQTGSTFVMELTQLLESASDENSVRLCECLAALGAMNHQLIEENLGQLLQVFQTVSSDVPSNHQLECCLYLGTVFFQAASGETIPSDVQNLMLQTITKSMDDWFGYKLGRQAMRYGQYRIASEIFQSLCQHVASEHNYFWLTGLHEICAAEASVNKSSCSMKVLMAQISEMLVLYQQALVSIKAASTSVGAMVFQCEFVRLRIWLLQTHQQLVHTCNTFRTCPPPAIATAMAVSNRHEISRVSQILSQLGKCLKEYESLSERFADLYQSAFDADSFTLNSILLLQQSCEVIKSCILTFIRSSHARYLQFGALSTDDKDPLTITIQSIQGDLNNIIQSQSSEGLTHQHVDFLCQSVRRLVQTPFSYPRFFFQTLQATNIKLAISPQHFSTIDPVQVYNETHLTVKVEGIIQHGRYRELFRKIAKVHITASSELVNKTSNTADQKSSLVTTNNLSHSVEPHNDYFSVNFLLTFPVTGLHTVHIRADVIDENETLWKTGPTSSLSVKSYDDSLNKKPVNKPVRTSFGQMPPSVASSSGSSNQ</sequence>
<evidence type="ECO:0000256" key="3">
    <source>
        <dbReference type="ARBA" id="ARBA00008565"/>
    </source>
</evidence>
<dbReference type="RefSeq" id="XP_022330296.1">
    <property type="nucleotide sequence ID" value="XM_022474588.1"/>
</dbReference>
<keyword evidence="12" id="KW-0694">RNA-binding</keyword>
<dbReference type="FunFam" id="3.40.50.300:FF:000031">
    <property type="entry name" value="Eukaryotic initiation factor 4A-III"/>
    <property type="match status" value="1"/>
</dbReference>
<dbReference type="InterPro" id="IPR033060">
    <property type="entry name" value="INTS7"/>
</dbReference>
<comment type="similarity">
    <text evidence="3">Belongs to the Integrator subunit 7 family.</text>
</comment>
<evidence type="ECO:0000256" key="8">
    <source>
        <dbReference type="ARBA" id="ARBA00022801"/>
    </source>
</evidence>
<dbReference type="SMART" id="SM00490">
    <property type="entry name" value="HELICc"/>
    <property type="match status" value="1"/>
</dbReference>
<evidence type="ECO:0000256" key="7">
    <source>
        <dbReference type="ARBA" id="ARBA00022741"/>
    </source>
</evidence>
<evidence type="ECO:0000256" key="5">
    <source>
        <dbReference type="ARBA" id="ARBA00015336"/>
    </source>
</evidence>
<evidence type="ECO:0000256" key="10">
    <source>
        <dbReference type="ARBA" id="ARBA00022816"/>
    </source>
</evidence>
<keyword evidence="11" id="KW-0067">ATP-binding</keyword>
<dbReference type="InterPro" id="IPR054519">
    <property type="entry name" value="INTS7_C"/>
</dbReference>
<organism evidence="20 21">
    <name type="scientific">Crassostrea virginica</name>
    <name type="common">Eastern oyster</name>
    <dbReference type="NCBI Taxonomy" id="6565"/>
    <lineage>
        <taxon>Eukaryota</taxon>
        <taxon>Metazoa</taxon>
        <taxon>Spiralia</taxon>
        <taxon>Lophotrochozoa</taxon>
        <taxon>Mollusca</taxon>
        <taxon>Bivalvia</taxon>
        <taxon>Autobranchia</taxon>
        <taxon>Pteriomorphia</taxon>
        <taxon>Ostreida</taxon>
        <taxon>Ostreoidea</taxon>
        <taxon>Ostreidae</taxon>
        <taxon>Crassostrea</taxon>
    </lineage>
</organism>
<proteinExistence type="inferred from homology"/>
<evidence type="ECO:0000256" key="11">
    <source>
        <dbReference type="ARBA" id="ARBA00022840"/>
    </source>
</evidence>
<evidence type="ECO:0000259" key="17">
    <source>
        <dbReference type="PROSITE" id="PS51192"/>
    </source>
</evidence>
<feature type="short sequence motif" description="Q motif" evidence="15">
    <location>
        <begin position="25"/>
        <end position="53"/>
    </location>
</feature>
<gene>
    <name evidence="21" type="primary">LOC111128756</name>
</gene>
<dbReference type="GO" id="GO:0051028">
    <property type="term" value="P:mRNA transport"/>
    <property type="evidence" value="ECO:0007669"/>
    <property type="project" value="UniProtKB-KW"/>
</dbReference>
<dbReference type="PROSITE" id="PS51195">
    <property type="entry name" value="Q_MOTIF"/>
    <property type="match status" value="1"/>
</dbReference>
<evidence type="ECO:0000256" key="2">
    <source>
        <dbReference type="ARBA" id="ARBA00004496"/>
    </source>
</evidence>
<dbReference type="InterPro" id="IPR001650">
    <property type="entry name" value="Helicase_C-like"/>
</dbReference>
<dbReference type="Gene3D" id="1.25.10.10">
    <property type="entry name" value="Leucine-rich Repeat Variant"/>
    <property type="match status" value="1"/>
</dbReference>